<dbReference type="Gene3D" id="3.40.50.10170">
    <property type="match status" value="1"/>
</dbReference>
<evidence type="ECO:0000256" key="2">
    <source>
        <dbReference type="ARBA" id="ARBA00023121"/>
    </source>
</evidence>
<organism evidence="4 5">
    <name type="scientific">Laceyella putida</name>
    <dbReference type="NCBI Taxonomy" id="110101"/>
    <lineage>
        <taxon>Bacteria</taxon>
        <taxon>Bacillati</taxon>
        <taxon>Bacillota</taxon>
        <taxon>Bacilli</taxon>
        <taxon>Bacillales</taxon>
        <taxon>Thermoactinomycetaceae</taxon>
        <taxon>Laceyella</taxon>
    </lineage>
</organism>
<feature type="coiled-coil region" evidence="3">
    <location>
        <begin position="231"/>
        <end position="258"/>
    </location>
</feature>
<keyword evidence="5" id="KW-1185">Reference proteome</keyword>
<dbReference type="Pfam" id="PF02645">
    <property type="entry name" value="DegV"/>
    <property type="match status" value="1"/>
</dbReference>
<proteinExistence type="predicted"/>
<accession>A0ABW2RP62</accession>
<keyword evidence="2" id="KW-0446">Lipid-binding</keyword>
<protein>
    <submittedName>
        <fullName evidence="4">DegV family protein</fullName>
    </submittedName>
</protein>
<dbReference type="Proteomes" id="UP001596500">
    <property type="component" value="Unassembled WGS sequence"/>
</dbReference>
<dbReference type="EMBL" id="JBHTBW010000062">
    <property type="protein sequence ID" value="MFC7442797.1"/>
    <property type="molecule type" value="Genomic_DNA"/>
</dbReference>
<evidence type="ECO:0000313" key="4">
    <source>
        <dbReference type="EMBL" id="MFC7442797.1"/>
    </source>
</evidence>
<dbReference type="PANTHER" id="PTHR33434">
    <property type="entry name" value="DEGV DOMAIN-CONTAINING PROTEIN DR_1986-RELATED"/>
    <property type="match status" value="1"/>
</dbReference>
<dbReference type="NCBIfam" id="TIGR00762">
    <property type="entry name" value="DegV"/>
    <property type="match status" value="1"/>
</dbReference>
<dbReference type="InterPro" id="IPR050270">
    <property type="entry name" value="DegV_domain_contain"/>
</dbReference>
<evidence type="ECO:0000256" key="1">
    <source>
        <dbReference type="ARBA" id="ARBA00003238"/>
    </source>
</evidence>
<dbReference type="PANTHER" id="PTHR33434:SF3">
    <property type="entry name" value="DEGV DOMAIN-CONTAINING PROTEIN YITS"/>
    <property type="match status" value="1"/>
</dbReference>
<gene>
    <name evidence="4" type="ORF">ACFQNG_17125</name>
</gene>
<dbReference type="InterPro" id="IPR003797">
    <property type="entry name" value="DegV"/>
</dbReference>
<sequence length="280" mass="30978">MQKIAVVTDSSADLSAEFVGNFNIQIVPLRVIYQHGEYRDGVDISPEEVVERLDQETPTTSMPSPEDMANLFKRLEQDGFTHCIVIPVSSGLSGTYNTFRLMAEDFSMKIDVIDSKGVSWILGFLVLEAAKLIQENWNYQDILNRLEEVKERIKGFFIVDTLEYIQKGGRIGKVAAALGSMLNIKPIITLDGEGKLSPLTMARGKKQALKKMLEPIIEQIEQAKASIAIVHSKAEKEAEALKNQLQEYENVLQLHISSISPALSVHAGPGLLGIVIKGEN</sequence>
<comment type="function">
    <text evidence="1">May bind long-chain fatty acids, such as palmitate, and may play a role in lipid transport or fatty acid metabolism.</text>
</comment>
<evidence type="ECO:0000313" key="5">
    <source>
        <dbReference type="Proteomes" id="UP001596500"/>
    </source>
</evidence>
<dbReference type="SUPFAM" id="SSF82549">
    <property type="entry name" value="DAK1/DegV-like"/>
    <property type="match status" value="1"/>
</dbReference>
<reference evidence="5" key="1">
    <citation type="journal article" date="2019" name="Int. J. Syst. Evol. Microbiol.">
        <title>The Global Catalogue of Microorganisms (GCM) 10K type strain sequencing project: providing services to taxonomists for standard genome sequencing and annotation.</title>
        <authorList>
            <consortium name="The Broad Institute Genomics Platform"/>
            <consortium name="The Broad Institute Genome Sequencing Center for Infectious Disease"/>
            <person name="Wu L."/>
            <person name="Ma J."/>
        </authorList>
    </citation>
    <scope>NUCLEOTIDE SEQUENCE [LARGE SCALE GENOMIC DNA]</scope>
    <source>
        <strain evidence="5">CGMCC 1.12942</strain>
    </source>
</reference>
<dbReference type="Gene3D" id="3.30.1180.10">
    <property type="match status" value="1"/>
</dbReference>
<comment type="caution">
    <text evidence="4">The sequence shown here is derived from an EMBL/GenBank/DDBJ whole genome shotgun (WGS) entry which is preliminary data.</text>
</comment>
<name>A0ABW2RP62_9BACL</name>
<dbReference type="InterPro" id="IPR043168">
    <property type="entry name" value="DegV_C"/>
</dbReference>
<keyword evidence="3" id="KW-0175">Coiled coil</keyword>
<dbReference type="RefSeq" id="WP_379866916.1">
    <property type="nucleotide sequence ID" value="NZ_JBHTBW010000062.1"/>
</dbReference>
<evidence type="ECO:0000256" key="3">
    <source>
        <dbReference type="SAM" id="Coils"/>
    </source>
</evidence>
<dbReference type="PROSITE" id="PS51482">
    <property type="entry name" value="DEGV"/>
    <property type="match status" value="1"/>
</dbReference>